<proteinExistence type="predicted"/>
<accession>A0A0F3ITZ3</accession>
<dbReference type="AlphaFoldDB" id="A0A0F3ITZ3"/>
<keyword evidence="2" id="KW-1185">Reference proteome</keyword>
<dbReference type="EMBL" id="LAJY01000368">
    <property type="protein sequence ID" value="KJV09059.1"/>
    <property type="molecule type" value="Genomic_DNA"/>
</dbReference>
<dbReference type="Proteomes" id="UP000033774">
    <property type="component" value="Unassembled WGS sequence"/>
</dbReference>
<evidence type="ECO:0000313" key="2">
    <source>
        <dbReference type="Proteomes" id="UP000033774"/>
    </source>
</evidence>
<organism evidence="1 2">
    <name type="scientific">Elstera litoralis</name>
    <dbReference type="NCBI Taxonomy" id="552518"/>
    <lineage>
        <taxon>Bacteria</taxon>
        <taxon>Pseudomonadati</taxon>
        <taxon>Pseudomonadota</taxon>
        <taxon>Alphaproteobacteria</taxon>
        <taxon>Rhodospirillales</taxon>
        <taxon>Rhodospirillaceae</taxon>
        <taxon>Elstera</taxon>
    </lineage>
</organism>
<sequence>MEAPGVMAEVADMLAAIPPAHVTRPLPEGLDFDALRKADLGLFGFHPRHGLTHSDALPFAAKFLEPVSSKGLAVFLGTNAYHDAATSEARARAFAAALIDAANCLRAYDEPPISLPLDIAPGSLSVRKEVGTGLRQRGKRGSIDLLLTWKTPAGKPVALAVEFKHWAGLSLDQLRPYSQYLSQALPEAEVASFYVTPDGHAPSGATSRAWRAVSWFHLLRRFETYLADQPARPLRADLDPFDLFRRQQWRIALGLS</sequence>
<protein>
    <submittedName>
        <fullName evidence="1">Uncharacterized protein</fullName>
    </submittedName>
</protein>
<gene>
    <name evidence="1" type="ORF">VZ95_13790</name>
</gene>
<comment type="caution">
    <text evidence="1">The sequence shown here is derived from an EMBL/GenBank/DDBJ whole genome shotgun (WGS) entry which is preliminary data.</text>
</comment>
<name>A0A0F3ITZ3_9PROT</name>
<evidence type="ECO:0000313" key="1">
    <source>
        <dbReference type="EMBL" id="KJV09059.1"/>
    </source>
</evidence>
<reference evidence="1 2" key="1">
    <citation type="submission" date="2015-03" db="EMBL/GenBank/DDBJ databases">
        <title>Draft genome sequence of Elstera litoralis.</title>
        <authorList>
            <person name="Rahalkar M.C."/>
            <person name="Dhakephalkar P.K."/>
            <person name="Pore S.D."/>
            <person name="Arora P."/>
            <person name="Kapse N.G."/>
            <person name="Pandit P.S."/>
        </authorList>
    </citation>
    <scope>NUCLEOTIDE SEQUENCE [LARGE SCALE GENOMIC DNA]</scope>
    <source>
        <strain evidence="1 2">Dia-1</strain>
    </source>
</reference>